<organism evidence="1">
    <name type="scientific">Anguilla anguilla</name>
    <name type="common">European freshwater eel</name>
    <name type="synonym">Muraena anguilla</name>
    <dbReference type="NCBI Taxonomy" id="7936"/>
    <lineage>
        <taxon>Eukaryota</taxon>
        <taxon>Metazoa</taxon>
        <taxon>Chordata</taxon>
        <taxon>Craniata</taxon>
        <taxon>Vertebrata</taxon>
        <taxon>Euteleostomi</taxon>
        <taxon>Actinopterygii</taxon>
        <taxon>Neopterygii</taxon>
        <taxon>Teleostei</taxon>
        <taxon>Anguilliformes</taxon>
        <taxon>Anguillidae</taxon>
        <taxon>Anguilla</taxon>
    </lineage>
</organism>
<sequence length="13" mass="1567">MEKQLLKQEILPP</sequence>
<protein>
    <submittedName>
        <fullName evidence="1">Uncharacterized protein</fullName>
    </submittedName>
</protein>
<evidence type="ECO:0000313" key="1">
    <source>
        <dbReference type="EMBL" id="JAH57474.1"/>
    </source>
</evidence>
<accession>A0A0E9TUW0</accession>
<proteinExistence type="predicted"/>
<dbReference type="EMBL" id="GBXM01051103">
    <property type="protein sequence ID" value="JAH57474.1"/>
    <property type="molecule type" value="Transcribed_RNA"/>
</dbReference>
<name>A0A0E9TUW0_ANGAN</name>
<reference evidence="1" key="1">
    <citation type="submission" date="2014-11" db="EMBL/GenBank/DDBJ databases">
        <authorList>
            <person name="Amaro Gonzalez C."/>
        </authorList>
    </citation>
    <scope>NUCLEOTIDE SEQUENCE</scope>
</reference>
<reference evidence="1" key="2">
    <citation type="journal article" date="2015" name="Fish Shellfish Immunol.">
        <title>Early steps in the European eel (Anguilla anguilla)-Vibrio vulnificus interaction in the gills: Role of the RtxA13 toxin.</title>
        <authorList>
            <person name="Callol A."/>
            <person name="Pajuelo D."/>
            <person name="Ebbesson L."/>
            <person name="Teles M."/>
            <person name="MacKenzie S."/>
            <person name="Amaro C."/>
        </authorList>
    </citation>
    <scope>NUCLEOTIDE SEQUENCE</scope>
</reference>